<sequence>MELKSLHDELHIDADSLRLREILRYLRLEGTAPDAELLDAVRRNAERLLAVADIRKVAALVPLSLEGGALAIGDLRVHSEALLKNLSGCDRALLFAVTLGAGVDRLIRRLTVVSKYDAFIADAAATEVLESYANAFCRAVDREARTWGYSLKPRFSPGFADFGLAYQWPLIRALRADTKIHISLTRADMLVPAKTITAVAGLLPKEREI</sequence>
<dbReference type="Proteomes" id="UP000269544">
    <property type="component" value="Chromosome"/>
</dbReference>
<organism evidence="1 2">
    <name type="scientific">Aedoeadaptatus ivorii</name>
    <dbReference type="NCBI Taxonomy" id="54006"/>
    <lineage>
        <taxon>Bacteria</taxon>
        <taxon>Bacillati</taxon>
        <taxon>Bacillota</taxon>
        <taxon>Tissierellia</taxon>
        <taxon>Tissierellales</taxon>
        <taxon>Peptoniphilaceae</taxon>
        <taxon>Aedoeadaptatus</taxon>
    </lineage>
</organism>
<dbReference type="KEGG" id="piv:NCTC13079_01094"/>
<proteinExistence type="predicted"/>
<evidence type="ECO:0000313" key="1">
    <source>
        <dbReference type="EMBL" id="VEJ35905.1"/>
    </source>
</evidence>
<dbReference type="EMBL" id="LR134523">
    <property type="protein sequence ID" value="VEJ35905.1"/>
    <property type="molecule type" value="Genomic_DNA"/>
</dbReference>
<name>A0A3S4YVR2_9FIRM</name>
<accession>A0A3S4YVR2</accession>
<protein>
    <submittedName>
        <fullName evidence="1">Vitamin B12 dependent methionine synthase, activation domain</fullName>
    </submittedName>
</protein>
<dbReference type="AlphaFoldDB" id="A0A3S4YVR2"/>
<dbReference type="Gene3D" id="3.40.109.40">
    <property type="match status" value="1"/>
</dbReference>
<dbReference type="SUPFAM" id="SSF56507">
    <property type="entry name" value="Methionine synthase activation domain-like"/>
    <property type="match status" value="1"/>
</dbReference>
<evidence type="ECO:0000313" key="2">
    <source>
        <dbReference type="Proteomes" id="UP000269544"/>
    </source>
</evidence>
<keyword evidence="2" id="KW-1185">Reference proteome</keyword>
<dbReference type="InterPro" id="IPR037010">
    <property type="entry name" value="VitB12-dep_Met_synth_activ_sf"/>
</dbReference>
<reference evidence="1 2" key="1">
    <citation type="submission" date="2018-12" db="EMBL/GenBank/DDBJ databases">
        <authorList>
            <consortium name="Pathogen Informatics"/>
        </authorList>
    </citation>
    <scope>NUCLEOTIDE SEQUENCE [LARGE SCALE GENOMIC DNA]</scope>
    <source>
        <strain evidence="1 2">NCTC13079</strain>
    </source>
</reference>
<dbReference type="GO" id="GO:0008705">
    <property type="term" value="F:methionine synthase activity"/>
    <property type="evidence" value="ECO:0007669"/>
    <property type="project" value="InterPro"/>
</dbReference>
<dbReference type="OrthoDB" id="9816190at2"/>
<gene>
    <name evidence="1" type="ORF">NCTC13079_01094</name>
</gene>
<dbReference type="RefSeq" id="WP_126465658.1">
    <property type="nucleotide sequence ID" value="NZ_LR134523.1"/>
</dbReference>